<evidence type="ECO:0000313" key="3">
    <source>
        <dbReference type="Proteomes" id="UP000821853"/>
    </source>
</evidence>
<dbReference type="InterPro" id="IPR036397">
    <property type="entry name" value="RNaseH_sf"/>
</dbReference>
<dbReference type="InterPro" id="IPR001584">
    <property type="entry name" value="Integrase_cat-core"/>
</dbReference>
<protein>
    <recommendedName>
        <fullName evidence="1">Integrase catalytic domain-containing protein</fullName>
    </recommendedName>
</protein>
<dbReference type="OrthoDB" id="775972at2759"/>
<dbReference type="Gene3D" id="3.30.420.10">
    <property type="entry name" value="Ribonuclease H-like superfamily/Ribonuclease H"/>
    <property type="match status" value="1"/>
</dbReference>
<evidence type="ECO:0000259" key="1">
    <source>
        <dbReference type="PROSITE" id="PS50994"/>
    </source>
</evidence>
<feature type="domain" description="Integrase catalytic" evidence="1">
    <location>
        <begin position="1"/>
        <end position="72"/>
    </location>
</feature>
<gene>
    <name evidence="2" type="ORF">HPB48_019535</name>
</gene>
<name>A0A9J6GV52_HAELO</name>
<sequence length="72" mass="8314">METWNAQKNKYQTVRQGSAATKYALFLRRADVEHQFASSYHPQANGLIERTNQTIQAWLAPYVETNKAREAD</sequence>
<dbReference type="InterPro" id="IPR012337">
    <property type="entry name" value="RNaseH-like_sf"/>
</dbReference>
<reference evidence="2 3" key="1">
    <citation type="journal article" date="2020" name="Cell">
        <title>Large-Scale Comparative Analyses of Tick Genomes Elucidate Their Genetic Diversity and Vector Capacities.</title>
        <authorList>
            <consortium name="Tick Genome and Microbiome Consortium (TIGMIC)"/>
            <person name="Jia N."/>
            <person name="Wang J."/>
            <person name="Shi W."/>
            <person name="Du L."/>
            <person name="Sun Y."/>
            <person name="Zhan W."/>
            <person name="Jiang J.F."/>
            <person name="Wang Q."/>
            <person name="Zhang B."/>
            <person name="Ji P."/>
            <person name="Bell-Sakyi L."/>
            <person name="Cui X.M."/>
            <person name="Yuan T.T."/>
            <person name="Jiang B.G."/>
            <person name="Yang W.F."/>
            <person name="Lam T.T."/>
            <person name="Chang Q.C."/>
            <person name="Ding S.J."/>
            <person name="Wang X.J."/>
            <person name="Zhu J.G."/>
            <person name="Ruan X.D."/>
            <person name="Zhao L."/>
            <person name="Wei J.T."/>
            <person name="Ye R.Z."/>
            <person name="Que T.C."/>
            <person name="Du C.H."/>
            <person name="Zhou Y.H."/>
            <person name="Cheng J.X."/>
            <person name="Dai P.F."/>
            <person name="Guo W.B."/>
            <person name="Han X.H."/>
            <person name="Huang E.J."/>
            <person name="Li L.F."/>
            <person name="Wei W."/>
            <person name="Gao Y.C."/>
            <person name="Liu J.Z."/>
            <person name="Shao H.Z."/>
            <person name="Wang X."/>
            <person name="Wang C.C."/>
            <person name="Yang T.C."/>
            <person name="Huo Q.B."/>
            <person name="Li W."/>
            <person name="Chen H.Y."/>
            <person name="Chen S.E."/>
            <person name="Zhou L.G."/>
            <person name="Ni X.B."/>
            <person name="Tian J.H."/>
            <person name="Sheng Y."/>
            <person name="Liu T."/>
            <person name="Pan Y.S."/>
            <person name="Xia L.Y."/>
            <person name="Li J."/>
            <person name="Zhao F."/>
            <person name="Cao W.C."/>
        </authorList>
    </citation>
    <scope>NUCLEOTIDE SEQUENCE [LARGE SCALE GENOMIC DNA]</scope>
    <source>
        <strain evidence="2">HaeL-2018</strain>
    </source>
</reference>
<dbReference type="AlphaFoldDB" id="A0A9J6GV52"/>
<organism evidence="2 3">
    <name type="scientific">Haemaphysalis longicornis</name>
    <name type="common">Bush tick</name>
    <dbReference type="NCBI Taxonomy" id="44386"/>
    <lineage>
        <taxon>Eukaryota</taxon>
        <taxon>Metazoa</taxon>
        <taxon>Ecdysozoa</taxon>
        <taxon>Arthropoda</taxon>
        <taxon>Chelicerata</taxon>
        <taxon>Arachnida</taxon>
        <taxon>Acari</taxon>
        <taxon>Parasitiformes</taxon>
        <taxon>Ixodida</taxon>
        <taxon>Ixodoidea</taxon>
        <taxon>Ixodidae</taxon>
        <taxon>Haemaphysalinae</taxon>
        <taxon>Haemaphysalis</taxon>
    </lineage>
</organism>
<dbReference type="GO" id="GO:0003676">
    <property type="term" value="F:nucleic acid binding"/>
    <property type="evidence" value="ECO:0007669"/>
    <property type="project" value="InterPro"/>
</dbReference>
<evidence type="ECO:0000313" key="2">
    <source>
        <dbReference type="EMBL" id="KAH9378279.1"/>
    </source>
</evidence>
<dbReference type="VEuPathDB" id="VectorBase:HLOH_063633"/>
<dbReference type="EMBL" id="JABSTR010000008">
    <property type="protein sequence ID" value="KAH9378279.1"/>
    <property type="molecule type" value="Genomic_DNA"/>
</dbReference>
<dbReference type="SUPFAM" id="SSF53098">
    <property type="entry name" value="Ribonuclease H-like"/>
    <property type="match status" value="1"/>
</dbReference>
<comment type="caution">
    <text evidence="2">The sequence shown here is derived from an EMBL/GenBank/DDBJ whole genome shotgun (WGS) entry which is preliminary data.</text>
</comment>
<keyword evidence="3" id="KW-1185">Reference proteome</keyword>
<dbReference type="GO" id="GO:0015074">
    <property type="term" value="P:DNA integration"/>
    <property type="evidence" value="ECO:0007669"/>
    <property type="project" value="InterPro"/>
</dbReference>
<proteinExistence type="predicted"/>
<dbReference type="Proteomes" id="UP000821853">
    <property type="component" value="Unassembled WGS sequence"/>
</dbReference>
<accession>A0A9J6GV52</accession>
<dbReference type="PROSITE" id="PS50994">
    <property type="entry name" value="INTEGRASE"/>
    <property type="match status" value="1"/>
</dbReference>